<evidence type="ECO:0000313" key="2">
    <source>
        <dbReference type="EMBL" id="RMB24221.1"/>
    </source>
</evidence>
<feature type="compositionally biased region" description="Acidic residues" evidence="1">
    <location>
        <begin position="132"/>
        <end position="143"/>
    </location>
</feature>
<dbReference type="AlphaFoldDB" id="A0A3M0DRG9"/>
<dbReference type="RefSeq" id="WP_133412383.1">
    <property type="nucleotide sequence ID" value="NZ_CP034145.1"/>
</dbReference>
<feature type="compositionally biased region" description="Acidic residues" evidence="1">
    <location>
        <begin position="45"/>
        <end position="59"/>
    </location>
</feature>
<gene>
    <name evidence="2" type="ORF">ATH50_1463</name>
</gene>
<dbReference type="EMBL" id="REFS01000002">
    <property type="protein sequence ID" value="RMB24221.1"/>
    <property type="molecule type" value="Genomic_DNA"/>
</dbReference>
<dbReference type="GeneID" id="44638227"/>
<name>A0A3M0DRG9_9EURY</name>
<feature type="region of interest" description="Disordered" evidence="1">
    <location>
        <begin position="24"/>
        <end position="143"/>
    </location>
</feature>
<dbReference type="Proteomes" id="UP000277326">
    <property type="component" value="Unassembled WGS sequence"/>
</dbReference>
<protein>
    <submittedName>
        <fullName evidence="2">Uncharacterized protein</fullName>
    </submittedName>
</protein>
<evidence type="ECO:0000313" key="3">
    <source>
        <dbReference type="Proteomes" id="UP000277326"/>
    </source>
</evidence>
<proteinExistence type="predicted"/>
<accession>A0A3M0DRG9</accession>
<evidence type="ECO:0000256" key="1">
    <source>
        <dbReference type="SAM" id="MobiDB-lite"/>
    </source>
</evidence>
<sequence>MIRTKLVAVVFVALLVTAGTVAAAPGNAPVDVGADDQYDDHAEQADENADDDAENAEDGADNRDDAADAGADNAADEADAGASNAENADRRGPPADLPAQVPDHVAQIHDLIRSFLGSDGDGSLGESVSDATPDEDNADANAA</sequence>
<reference evidence="2 3" key="1">
    <citation type="journal article" date="2015" name="Stand. Genomic Sci.">
        <title>Genomic Encyclopedia of Bacterial and Archaeal Type Strains, Phase III: the genomes of soil and plant-associated and newly described type strains.</title>
        <authorList>
            <person name="Whitman W.B."/>
            <person name="Woyke T."/>
            <person name="Klenk H.P."/>
            <person name="Zhou Y."/>
            <person name="Lilburn T.G."/>
            <person name="Beck B.J."/>
            <person name="De Vos P."/>
            <person name="Vandamme P."/>
            <person name="Eisen J.A."/>
            <person name="Garrity G."/>
            <person name="Hugenholtz P."/>
            <person name="Kyrpides N.C."/>
        </authorList>
    </citation>
    <scope>NUCLEOTIDE SEQUENCE [LARGE SCALE GENOMIC DNA]</scope>
    <source>
        <strain evidence="2 3">CGMCC 1.10124</strain>
    </source>
</reference>
<organism evidence="2 3">
    <name type="scientific">Haloplanus aerogenes</name>
    <dbReference type="NCBI Taxonomy" id="660522"/>
    <lineage>
        <taxon>Archaea</taxon>
        <taxon>Methanobacteriati</taxon>
        <taxon>Methanobacteriota</taxon>
        <taxon>Stenosarchaea group</taxon>
        <taxon>Halobacteria</taxon>
        <taxon>Halobacteriales</taxon>
        <taxon>Haloferacaceae</taxon>
        <taxon>Haloplanus</taxon>
    </lineage>
</organism>
<comment type="caution">
    <text evidence="2">The sequence shown here is derived from an EMBL/GenBank/DDBJ whole genome shotgun (WGS) entry which is preliminary data.</text>
</comment>